<sequence length="433" mass="49380">MSLLQNIFNPDGLVKIDIDDIPEDFPRQTPLPELLHRKDFRSGELQRRCQEALLRLRDQGKPLGALITPKYTRPAANALLALSHPCPRHLDLFAYCIELFENGEGELRTKGRMARKLQSLMAYNPLNLAKIIKLHGDEPQFYQMMKPVHELLTKHVILLDDPDLAQRLERLERCKDTPALKASHMHRHNFNHYIGDAHFVHDSAMREYLHPGIGLGHEEIHERLKKYLGRLADTRASESKFALLPSILKNEYWADGPSLTPSVEIIHTDVTLEDIKAFPGLDQFLLDHSFYFLQELNTNPSAGNMPVDKGKLELIQLMTRKALQAGYSTEDIHFTSIFHMNRYRRQDILNRGEDMTKRWVKGTLDLAAKGNHQPVALAIISVLLEHEGVEKIMSYDLSDKQLLTAKDITGNNGFAQGLSPKARDQMMGRDLGL</sequence>
<dbReference type="Proteomes" id="UP000006426">
    <property type="component" value="Plasmid pmppla107"/>
</dbReference>
<dbReference type="AlphaFoldDB" id="A0AAD0PVU8"/>
<reference evidence="1 2" key="1">
    <citation type="journal article" date="2011" name="PLoS Pathog.">
        <title>Dynamic evolution of pathogenicity revealed by sequencing and comparative genomics of 19 Pseudomonas syringae isolates.</title>
        <authorList>
            <person name="Baltrus D.A."/>
            <person name="Nishimura M.T."/>
            <person name="Romanchuk A."/>
            <person name="Chang J.H."/>
            <person name="Mukhtar M.S."/>
            <person name="Cherkis K."/>
            <person name="Roach J."/>
            <person name="Grant S.R."/>
            <person name="Jones C.D."/>
            <person name="Dangl J.L."/>
        </authorList>
    </citation>
    <scope>NUCLEOTIDE SEQUENCE [LARGE SCALE GENOMIC DNA]</scope>
    <source>
        <strain evidence="1 2">M301315</strain>
    </source>
</reference>
<dbReference type="GeneID" id="39474017"/>
<organism evidence="1 2">
    <name type="scientific">Pseudomonas amygdali pv. lachrymans str. M301315</name>
    <dbReference type="NCBI Taxonomy" id="629260"/>
    <lineage>
        <taxon>Bacteria</taxon>
        <taxon>Pseudomonadati</taxon>
        <taxon>Pseudomonadota</taxon>
        <taxon>Gammaproteobacteria</taxon>
        <taxon>Pseudomonadales</taxon>
        <taxon>Pseudomonadaceae</taxon>
        <taxon>Pseudomonas</taxon>
        <taxon>Pseudomonas amygdali</taxon>
    </lineage>
</organism>
<accession>A0AAD0PVU8</accession>
<name>A0AAD0PVU8_PSEAV</name>
<geneLocation type="plasmid" evidence="2">
    <name>pmppla107</name>
</geneLocation>
<dbReference type="EMBL" id="CP031226">
    <property type="protein sequence ID" value="AXH59699.1"/>
    <property type="molecule type" value="Genomic_DNA"/>
</dbReference>
<keyword evidence="1" id="KW-0614">Plasmid</keyword>
<protein>
    <submittedName>
        <fullName evidence="1">Uncharacterized protein</fullName>
    </submittedName>
</protein>
<evidence type="ECO:0000313" key="2">
    <source>
        <dbReference type="Proteomes" id="UP000006426"/>
    </source>
</evidence>
<proteinExistence type="predicted"/>
<gene>
    <name evidence="1" type="ORF">PLA107_031240</name>
</gene>
<dbReference type="RefSeq" id="WP_005742051.1">
    <property type="nucleotide sequence ID" value="NZ_CP031226.1"/>
</dbReference>
<evidence type="ECO:0000313" key="1">
    <source>
        <dbReference type="EMBL" id="AXH59699.1"/>
    </source>
</evidence>